<keyword evidence="2" id="KW-0804">Transcription</keyword>
<dbReference type="PANTHER" id="PTHR12069">
    <property type="entry name" value="DNA-DIRECTED RNA POLYMERASES III 80 KDA POLYPEPTIDE RNA POLYMERASE III SUBUNIT 5"/>
    <property type="match status" value="1"/>
</dbReference>
<gene>
    <name evidence="2" type="ORF">QBC35DRAFT_383368</name>
</gene>
<organism evidence="2 3">
    <name type="scientific">Podospora australis</name>
    <dbReference type="NCBI Taxonomy" id="1536484"/>
    <lineage>
        <taxon>Eukaryota</taxon>
        <taxon>Fungi</taxon>
        <taxon>Dikarya</taxon>
        <taxon>Ascomycota</taxon>
        <taxon>Pezizomycotina</taxon>
        <taxon>Sordariomycetes</taxon>
        <taxon>Sordariomycetidae</taxon>
        <taxon>Sordariales</taxon>
        <taxon>Podosporaceae</taxon>
        <taxon>Podospora</taxon>
    </lineage>
</organism>
<evidence type="ECO:0000313" key="3">
    <source>
        <dbReference type="Proteomes" id="UP001302126"/>
    </source>
</evidence>
<name>A0AAN6WTY9_9PEZI</name>
<dbReference type="PANTHER" id="PTHR12069:SF0">
    <property type="entry name" value="DNA-DIRECTED RNA POLYMERASE III SUBUNIT RPC5"/>
    <property type="match status" value="1"/>
</dbReference>
<dbReference type="Proteomes" id="UP001302126">
    <property type="component" value="Unassembled WGS sequence"/>
</dbReference>
<feature type="compositionally biased region" description="Basic and acidic residues" evidence="1">
    <location>
        <begin position="291"/>
        <end position="307"/>
    </location>
</feature>
<dbReference type="Pfam" id="PF04801">
    <property type="entry name" value="RPC5"/>
    <property type="match status" value="2"/>
</dbReference>
<evidence type="ECO:0000313" key="2">
    <source>
        <dbReference type="EMBL" id="KAK4188145.1"/>
    </source>
</evidence>
<dbReference type="EMBL" id="MU864392">
    <property type="protein sequence ID" value="KAK4188145.1"/>
    <property type="molecule type" value="Genomic_DNA"/>
</dbReference>
<feature type="region of interest" description="Disordered" evidence="1">
    <location>
        <begin position="203"/>
        <end position="222"/>
    </location>
</feature>
<dbReference type="GO" id="GO:0042797">
    <property type="term" value="P:tRNA transcription by RNA polymerase III"/>
    <property type="evidence" value="ECO:0007669"/>
    <property type="project" value="TreeGrafter"/>
</dbReference>
<reference evidence="2" key="1">
    <citation type="journal article" date="2023" name="Mol. Phylogenet. Evol.">
        <title>Genome-scale phylogeny and comparative genomics of the fungal order Sordariales.</title>
        <authorList>
            <person name="Hensen N."/>
            <person name="Bonometti L."/>
            <person name="Westerberg I."/>
            <person name="Brannstrom I.O."/>
            <person name="Guillou S."/>
            <person name="Cros-Aarteil S."/>
            <person name="Calhoun S."/>
            <person name="Haridas S."/>
            <person name="Kuo A."/>
            <person name="Mondo S."/>
            <person name="Pangilinan J."/>
            <person name="Riley R."/>
            <person name="LaButti K."/>
            <person name="Andreopoulos B."/>
            <person name="Lipzen A."/>
            <person name="Chen C."/>
            <person name="Yan M."/>
            <person name="Daum C."/>
            <person name="Ng V."/>
            <person name="Clum A."/>
            <person name="Steindorff A."/>
            <person name="Ohm R.A."/>
            <person name="Martin F."/>
            <person name="Silar P."/>
            <person name="Natvig D.O."/>
            <person name="Lalanne C."/>
            <person name="Gautier V."/>
            <person name="Ament-Velasquez S.L."/>
            <person name="Kruys A."/>
            <person name="Hutchinson M.I."/>
            <person name="Powell A.J."/>
            <person name="Barry K."/>
            <person name="Miller A.N."/>
            <person name="Grigoriev I.V."/>
            <person name="Debuchy R."/>
            <person name="Gladieux P."/>
            <person name="Hiltunen Thoren M."/>
            <person name="Johannesson H."/>
        </authorList>
    </citation>
    <scope>NUCLEOTIDE SEQUENCE</scope>
    <source>
        <strain evidence="2">PSN309</strain>
    </source>
</reference>
<sequence>MTSSLPDGGPATFADDDDPVVATYRVFIKPQLKDNRELVIFKFPTKTAMDPSTITPPKIQEVRMKPQSGIIEVDEPVNTQNSYDRKKGIAWGVALAKSMEDKKGGSLGLAGGFGIGAPPPSQAARGRGRNAGEEEEPLTWAEASRQNKVLRTQTYSGSRSRDEWTQNMVAVFKGKNIHFTPISSMVMLRPVAHHIDAAAEQERLSRPNPAVTSGPGQAGDKGAAGRAIQMTIKSAQDGVATETFADRLRKVRAEPWQHMDWVHDEAEGAWDVYNECLLMRTTGTNSTTGDGDEKVHEEGKGKGKEAASDEAAQDDSGSPDLVDRVPHLKTNWGEEEMVRALNKRRNGRKE</sequence>
<keyword evidence="2" id="KW-0240">DNA-directed RNA polymerase</keyword>
<feature type="compositionally biased region" description="Basic residues" evidence="1">
    <location>
        <begin position="341"/>
        <end position="350"/>
    </location>
</feature>
<feature type="region of interest" description="Disordered" evidence="1">
    <location>
        <begin position="282"/>
        <end position="350"/>
    </location>
</feature>
<reference evidence="2" key="2">
    <citation type="submission" date="2023-05" db="EMBL/GenBank/DDBJ databases">
        <authorList>
            <consortium name="Lawrence Berkeley National Laboratory"/>
            <person name="Steindorff A."/>
            <person name="Hensen N."/>
            <person name="Bonometti L."/>
            <person name="Westerberg I."/>
            <person name="Brannstrom I.O."/>
            <person name="Guillou S."/>
            <person name="Cros-Aarteil S."/>
            <person name="Calhoun S."/>
            <person name="Haridas S."/>
            <person name="Kuo A."/>
            <person name="Mondo S."/>
            <person name="Pangilinan J."/>
            <person name="Riley R."/>
            <person name="Labutti K."/>
            <person name="Andreopoulos B."/>
            <person name="Lipzen A."/>
            <person name="Chen C."/>
            <person name="Yanf M."/>
            <person name="Daum C."/>
            <person name="Ng V."/>
            <person name="Clum A."/>
            <person name="Ohm R."/>
            <person name="Martin F."/>
            <person name="Silar P."/>
            <person name="Natvig D."/>
            <person name="Lalanne C."/>
            <person name="Gautier V."/>
            <person name="Ament-Velasquez S.L."/>
            <person name="Kruys A."/>
            <person name="Hutchinson M.I."/>
            <person name="Powell A.J."/>
            <person name="Barry K."/>
            <person name="Miller A.N."/>
            <person name="Grigoriev I.V."/>
            <person name="Debuchy R."/>
            <person name="Gladieux P."/>
            <person name="Thoren M.H."/>
            <person name="Johannesson H."/>
        </authorList>
    </citation>
    <scope>NUCLEOTIDE SEQUENCE</scope>
    <source>
        <strain evidence="2">PSN309</strain>
    </source>
</reference>
<feature type="region of interest" description="Disordered" evidence="1">
    <location>
        <begin position="118"/>
        <end position="145"/>
    </location>
</feature>
<accession>A0AAN6WTY9</accession>
<dbReference type="AlphaFoldDB" id="A0AAN6WTY9"/>
<proteinExistence type="predicted"/>
<dbReference type="InterPro" id="IPR006886">
    <property type="entry name" value="RNA_pol_III_Rpc5"/>
</dbReference>
<protein>
    <submittedName>
        <fullName evidence="2">DNA-directed RNA polymerase</fullName>
    </submittedName>
</protein>
<dbReference type="GO" id="GO:0005666">
    <property type="term" value="C:RNA polymerase III complex"/>
    <property type="evidence" value="ECO:0007669"/>
    <property type="project" value="TreeGrafter"/>
</dbReference>
<comment type="caution">
    <text evidence="2">The sequence shown here is derived from an EMBL/GenBank/DDBJ whole genome shotgun (WGS) entry which is preliminary data.</text>
</comment>
<evidence type="ECO:0000256" key="1">
    <source>
        <dbReference type="SAM" id="MobiDB-lite"/>
    </source>
</evidence>
<keyword evidence="3" id="KW-1185">Reference proteome</keyword>